<evidence type="ECO:0000256" key="1">
    <source>
        <dbReference type="SAM" id="MobiDB-lite"/>
    </source>
</evidence>
<proteinExistence type="predicted"/>
<feature type="compositionally biased region" description="Polar residues" evidence="1">
    <location>
        <begin position="146"/>
        <end position="159"/>
    </location>
</feature>
<dbReference type="AlphaFoldDB" id="A0A382JKV8"/>
<feature type="region of interest" description="Disordered" evidence="1">
    <location>
        <begin position="145"/>
        <end position="165"/>
    </location>
</feature>
<dbReference type="EMBL" id="UINC01075007">
    <property type="protein sequence ID" value="SVC12770.1"/>
    <property type="molecule type" value="Genomic_DNA"/>
</dbReference>
<gene>
    <name evidence="2" type="ORF">METZ01_LOCUS265624</name>
</gene>
<name>A0A382JKV8_9ZZZZ</name>
<evidence type="ECO:0008006" key="3">
    <source>
        <dbReference type="Google" id="ProtNLM"/>
    </source>
</evidence>
<protein>
    <recommendedName>
        <fullName evidence="3">Capsid protein</fullName>
    </recommendedName>
</protein>
<accession>A0A382JKV8</accession>
<reference evidence="2" key="1">
    <citation type="submission" date="2018-05" db="EMBL/GenBank/DDBJ databases">
        <authorList>
            <person name="Lanie J.A."/>
            <person name="Ng W.-L."/>
            <person name="Kazmierczak K.M."/>
            <person name="Andrzejewski T.M."/>
            <person name="Davidsen T.M."/>
            <person name="Wayne K.J."/>
            <person name="Tettelin H."/>
            <person name="Glass J.I."/>
            <person name="Rusch D."/>
            <person name="Podicherti R."/>
            <person name="Tsui H.-C.T."/>
            <person name="Winkler M.E."/>
        </authorList>
    </citation>
    <scope>NUCLEOTIDE SEQUENCE</scope>
</reference>
<organism evidence="2">
    <name type="scientific">marine metagenome</name>
    <dbReference type="NCBI Taxonomy" id="408172"/>
    <lineage>
        <taxon>unclassified sequences</taxon>
        <taxon>metagenomes</taxon>
        <taxon>ecological metagenomes</taxon>
    </lineage>
</organism>
<sequence>MAVATAAGYSNLPNGNFQAEIYSQKVLKFFRRASVVEDITNTDYAGEIENYGDTVRIIKEPSVTVSSYARGAVVTPQDLADDEIQLTVDKANAFAFKVDDIEERQSHVNFEALSTSSGAFALKRNFDKNVLQEMIDSAGIKGASGSVETDSNLGTTGTPVTADGSDAGDEVVNLLALIARKLDEQDVPEEGRWFVAPPRTYQTLYTAGSKIMEVQVTGDATSPLRNGLVTNQKVMGFNMYKSNALMQSADITDDDLVSLSGVGTGENVLLAGHMSAVATASAIAKTEVVRDPDSFADIVRGLHVFGRKVLRPEGLVLAILDYA</sequence>
<evidence type="ECO:0000313" key="2">
    <source>
        <dbReference type="EMBL" id="SVC12770.1"/>
    </source>
</evidence>